<organism evidence="9 10">
    <name type="scientific">Fulvimarina uroteuthidis</name>
    <dbReference type="NCBI Taxonomy" id="3098149"/>
    <lineage>
        <taxon>Bacteria</taxon>
        <taxon>Pseudomonadati</taxon>
        <taxon>Pseudomonadota</taxon>
        <taxon>Alphaproteobacteria</taxon>
        <taxon>Hyphomicrobiales</taxon>
        <taxon>Aurantimonadaceae</taxon>
        <taxon>Fulvimarina</taxon>
    </lineage>
</organism>
<dbReference type="Gene3D" id="3.40.630.20">
    <property type="entry name" value="Peptidase C15, pyroglutamyl peptidase I-like"/>
    <property type="match status" value="1"/>
</dbReference>
<keyword evidence="4" id="KW-0645">Protease</keyword>
<dbReference type="RefSeq" id="WP_322184675.1">
    <property type="nucleotide sequence ID" value="NZ_JAXLPB010000001.1"/>
</dbReference>
<name>A0ABU5HYD6_9HYPH</name>
<evidence type="ECO:0000256" key="2">
    <source>
        <dbReference type="ARBA" id="ARBA00019191"/>
    </source>
</evidence>
<protein>
    <recommendedName>
        <fullName evidence="2">Pyrrolidone-carboxylate peptidase</fullName>
    </recommendedName>
    <alternativeName>
        <fullName evidence="7">5-oxoprolyl-peptidase</fullName>
    </alternativeName>
    <alternativeName>
        <fullName evidence="8">Pyroglutamyl-peptidase I</fullName>
    </alternativeName>
</protein>
<evidence type="ECO:0000256" key="1">
    <source>
        <dbReference type="ARBA" id="ARBA00006641"/>
    </source>
</evidence>
<evidence type="ECO:0000256" key="4">
    <source>
        <dbReference type="ARBA" id="ARBA00022670"/>
    </source>
</evidence>
<dbReference type="PRINTS" id="PR00706">
    <property type="entry name" value="PYROGLUPTASE"/>
</dbReference>
<keyword evidence="10" id="KW-1185">Reference proteome</keyword>
<sequence length="222" mass="24542">MTTVIAGFAPFPGAPFNPSGQLVEALQKAPPIDGVRSVVLPVAWEQSWTVLKSVIEEHRPRNVLLFGLHMKTERVRLELCARNKRELGREDRVGAFPSGPSILDGPERYDSHLPWAQIAALLRQEGLDFEWSTNAGAYLCNDTLYRLAHHARDYGIEHYGFIHVPVTDEMVEDLLKGPADLPAVFNSISAAALFQFARVLGDWLSRTFPGTGPAVEDRVASA</sequence>
<proteinExistence type="inferred from homology"/>
<keyword evidence="3" id="KW-0963">Cytoplasm</keyword>
<dbReference type="SUPFAM" id="SSF53182">
    <property type="entry name" value="Pyrrolidone carboxyl peptidase (pyroglutamate aminopeptidase)"/>
    <property type="match status" value="1"/>
</dbReference>
<evidence type="ECO:0000313" key="10">
    <source>
        <dbReference type="Proteomes" id="UP001294412"/>
    </source>
</evidence>
<dbReference type="PANTHER" id="PTHR23402">
    <property type="entry name" value="PROTEASE FAMILY C15 PYROGLUTAMYL-PEPTIDASE I-RELATED"/>
    <property type="match status" value="1"/>
</dbReference>
<keyword evidence="5" id="KW-0378">Hydrolase</keyword>
<dbReference type="Pfam" id="PF01470">
    <property type="entry name" value="Peptidase_C15"/>
    <property type="match status" value="1"/>
</dbReference>
<dbReference type="Proteomes" id="UP001294412">
    <property type="component" value="Unassembled WGS sequence"/>
</dbReference>
<dbReference type="InterPro" id="IPR016125">
    <property type="entry name" value="Peptidase_C15-like"/>
</dbReference>
<evidence type="ECO:0000256" key="5">
    <source>
        <dbReference type="ARBA" id="ARBA00022801"/>
    </source>
</evidence>
<evidence type="ECO:0000256" key="6">
    <source>
        <dbReference type="ARBA" id="ARBA00022807"/>
    </source>
</evidence>
<dbReference type="InterPro" id="IPR000816">
    <property type="entry name" value="Peptidase_C15"/>
</dbReference>
<evidence type="ECO:0000313" key="9">
    <source>
        <dbReference type="EMBL" id="MDY8107558.1"/>
    </source>
</evidence>
<dbReference type="InterPro" id="IPR036440">
    <property type="entry name" value="Peptidase_C15-like_sf"/>
</dbReference>
<reference evidence="9 10" key="1">
    <citation type="submission" date="2023-12" db="EMBL/GenBank/DDBJ databases">
        <title>Description of Novel Strain Fulvimarina sp. 2208YS6-2-32 isolated from Uroteuthis (Photololigo) edulis.</title>
        <authorList>
            <person name="Park J.-S."/>
        </authorList>
    </citation>
    <scope>NUCLEOTIDE SEQUENCE [LARGE SCALE GENOMIC DNA]</scope>
    <source>
        <strain evidence="9 10">2208YS6-2-32</strain>
    </source>
</reference>
<evidence type="ECO:0000256" key="8">
    <source>
        <dbReference type="ARBA" id="ARBA00031559"/>
    </source>
</evidence>
<evidence type="ECO:0000256" key="3">
    <source>
        <dbReference type="ARBA" id="ARBA00022490"/>
    </source>
</evidence>
<comment type="similarity">
    <text evidence="1">Belongs to the peptidase C15 family.</text>
</comment>
<dbReference type="PANTHER" id="PTHR23402:SF1">
    <property type="entry name" value="PYROGLUTAMYL-PEPTIDASE I"/>
    <property type="match status" value="1"/>
</dbReference>
<gene>
    <name evidence="9" type="ORF">U0C82_00155</name>
</gene>
<dbReference type="EMBL" id="JAXLPB010000001">
    <property type="protein sequence ID" value="MDY8107558.1"/>
    <property type="molecule type" value="Genomic_DNA"/>
</dbReference>
<comment type="caution">
    <text evidence="9">The sequence shown here is derived from an EMBL/GenBank/DDBJ whole genome shotgun (WGS) entry which is preliminary data.</text>
</comment>
<keyword evidence="6" id="KW-0788">Thiol protease</keyword>
<evidence type="ECO:0000256" key="7">
    <source>
        <dbReference type="ARBA" id="ARBA00030836"/>
    </source>
</evidence>
<accession>A0ABU5HYD6</accession>